<dbReference type="eggNOG" id="COG1344">
    <property type="taxonomic scope" value="Bacteria"/>
</dbReference>
<dbReference type="RefSeq" id="WP_007290206.1">
    <property type="nucleotide sequence ID" value="NZ_AAWL01000021.1"/>
</dbReference>
<dbReference type="GO" id="GO:0071973">
    <property type="term" value="P:bacterial-type flagellum-dependent cell motility"/>
    <property type="evidence" value="ECO:0007669"/>
    <property type="project" value="InterPro"/>
</dbReference>
<evidence type="ECO:0000313" key="2">
    <source>
        <dbReference type="EMBL" id="EAX46818.1"/>
    </source>
</evidence>
<comment type="caution">
    <text evidence="2">The sequence shown here is derived from an EMBL/GenBank/DDBJ whole genome shotgun (WGS) entry which is preliminary data.</text>
</comment>
<dbReference type="Pfam" id="PF00669">
    <property type="entry name" value="Flagellin_N"/>
    <property type="match status" value="1"/>
</dbReference>
<reference evidence="2 3" key="1">
    <citation type="submission" date="2007-01" db="EMBL/GenBank/DDBJ databases">
        <title>Annotation of the draft genome assembly of Thermosinus carboxydivorans Nor1.</title>
        <authorList>
            <consortium name="US DOE Joint Genome Institute (JGI-ORNL)"/>
            <person name="Larimer F."/>
            <person name="Land M."/>
            <person name="Hauser L."/>
        </authorList>
    </citation>
    <scope>NUCLEOTIDE SEQUENCE [LARGE SCALE GENOMIC DNA]</scope>
    <source>
        <strain evidence="2 3">Nor1</strain>
    </source>
</reference>
<sequence>MRITNNIISYNFLNSLNKALERQNEIQEQLADGKAIHRPSDDPIKTIRSLRFNTNLAMNEQFTQNVKDALSWLETTDGALSDLSSIVIRAKELTIEAVGPNPTEAFAAIAQEINGLIDHAVQVANTKIGDRYIFAGQKDKTTPFERRMVDPDPSVTGDEFEAVVYSGDINAISMRIYPGAINPQQDSVNVTGADVFGLTSVKENGQTIYIAKAFDQLLKIKAELEKPNPDVQWLSNQGMAWIDEIHTRILNAQTKIGTRMSMYEMAQNMLEQDNTTITGDISANEDLDMPKAIIDFKTSENVYRSALAVGARIMPASLVDFLK</sequence>
<dbReference type="PANTHER" id="PTHR42792">
    <property type="entry name" value="FLAGELLIN"/>
    <property type="match status" value="1"/>
</dbReference>
<dbReference type="AlphaFoldDB" id="A1HT56"/>
<evidence type="ECO:0000259" key="1">
    <source>
        <dbReference type="Pfam" id="PF00669"/>
    </source>
</evidence>
<dbReference type="GO" id="GO:0009424">
    <property type="term" value="C:bacterial-type flagellum hook"/>
    <property type="evidence" value="ECO:0007669"/>
    <property type="project" value="InterPro"/>
</dbReference>
<proteinExistence type="predicted"/>
<dbReference type="OrthoDB" id="9758307at2"/>
<dbReference type="Proteomes" id="UP000005139">
    <property type="component" value="Unassembled WGS sequence"/>
</dbReference>
<keyword evidence="2" id="KW-0966">Cell projection</keyword>
<dbReference type="EMBL" id="AAWL01000021">
    <property type="protein sequence ID" value="EAX46818.1"/>
    <property type="molecule type" value="Genomic_DNA"/>
</dbReference>
<organism evidence="2 3">
    <name type="scientific">Thermosinus carboxydivorans Nor1</name>
    <dbReference type="NCBI Taxonomy" id="401526"/>
    <lineage>
        <taxon>Bacteria</taxon>
        <taxon>Bacillati</taxon>
        <taxon>Bacillota</taxon>
        <taxon>Negativicutes</taxon>
        <taxon>Selenomonadales</taxon>
        <taxon>Sporomusaceae</taxon>
        <taxon>Thermosinus</taxon>
    </lineage>
</organism>
<dbReference type="InterPro" id="IPR001029">
    <property type="entry name" value="Flagellin_N"/>
</dbReference>
<reference evidence="2 3" key="2">
    <citation type="submission" date="2007-01" db="EMBL/GenBank/DDBJ databases">
        <title>Sequencing of the draft genome and assembly of Thermosinus carboxydivorans Nor1.</title>
        <authorList>
            <consortium name="US DOE Joint Genome Institute (JGI-PGF)"/>
            <person name="Copeland A."/>
            <person name="Lucas S."/>
            <person name="Lapidus A."/>
            <person name="Barry K."/>
            <person name="Glavina del Rio T."/>
            <person name="Dalin E."/>
            <person name="Tice H."/>
            <person name="Bruce D."/>
            <person name="Pitluck S."/>
            <person name="Richardson P."/>
        </authorList>
    </citation>
    <scope>NUCLEOTIDE SEQUENCE [LARGE SCALE GENOMIC DNA]</scope>
    <source>
        <strain evidence="2 3">Nor1</strain>
    </source>
</reference>
<feature type="domain" description="Flagellin N-terminal" evidence="1">
    <location>
        <begin position="3"/>
        <end position="138"/>
    </location>
</feature>
<evidence type="ECO:0000313" key="3">
    <source>
        <dbReference type="Proteomes" id="UP000005139"/>
    </source>
</evidence>
<keyword evidence="2" id="KW-0282">Flagellum</keyword>
<dbReference type="GO" id="GO:0005198">
    <property type="term" value="F:structural molecule activity"/>
    <property type="evidence" value="ECO:0007669"/>
    <property type="project" value="InterPro"/>
</dbReference>
<dbReference type="Gene3D" id="1.20.1330.10">
    <property type="entry name" value="f41 fragment of flagellin, N-terminal domain"/>
    <property type="match status" value="1"/>
</dbReference>
<dbReference type="PANTHER" id="PTHR42792:SF1">
    <property type="entry name" value="FLAGELLAR HOOK-ASSOCIATED PROTEIN 3"/>
    <property type="match status" value="1"/>
</dbReference>
<protein>
    <submittedName>
        <fullName evidence="2">Flagellar hook-associated protein 3</fullName>
    </submittedName>
</protein>
<gene>
    <name evidence="2" type="ORF">TcarDRAFT_0782</name>
</gene>
<keyword evidence="3" id="KW-1185">Reference proteome</keyword>
<name>A1HT56_9FIRM</name>
<dbReference type="InterPro" id="IPR001492">
    <property type="entry name" value="Flagellin"/>
</dbReference>
<dbReference type="InterPro" id="IPR013384">
    <property type="entry name" value="Flagell_FlgL"/>
</dbReference>
<dbReference type="NCBIfam" id="TIGR02550">
    <property type="entry name" value="flagell_flgL"/>
    <property type="match status" value="1"/>
</dbReference>
<keyword evidence="2" id="KW-0969">Cilium</keyword>
<dbReference type="SUPFAM" id="SSF64518">
    <property type="entry name" value="Phase 1 flagellin"/>
    <property type="match status" value="1"/>
</dbReference>
<accession>A1HT56</accession>